<accession>A0A380ELA6</accession>
<dbReference type="Proteomes" id="UP000254116">
    <property type="component" value="Unassembled WGS sequence"/>
</dbReference>
<gene>
    <name evidence="2" type="ORF">NCTC10702_03439</name>
</gene>
<feature type="transmembrane region" description="Helical" evidence="1">
    <location>
        <begin position="6"/>
        <end position="23"/>
    </location>
</feature>
<keyword evidence="1" id="KW-0472">Membrane</keyword>
<evidence type="ECO:0000256" key="1">
    <source>
        <dbReference type="SAM" id="Phobius"/>
    </source>
</evidence>
<dbReference type="AlphaFoldDB" id="A0A380ELA6"/>
<reference evidence="2 3" key="1">
    <citation type="submission" date="2018-06" db="EMBL/GenBank/DDBJ databases">
        <authorList>
            <consortium name="Pathogen Informatics"/>
            <person name="Doyle S."/>
        </authorList>
    </citation>
    <scope>NUCLEOTIDE SEQUENCE [LARGE SCALE GENOMIC DNA]</scope>
    <source>
        <strain evidence="2 3">NCTC10702</strain>
    </source>
</reference>
<dbReference type="EMBL" id="UHBY01000003">
    <property type="protein sequence ID" value="SUL37428.1"/>
    <property type="molecule type" value="Genomic_DNA"/>
</dbReference>
<keyword evidence="1" id="KW-1133">Transmembrane helix</keyword>
<name>A0A380ELA6_STAAU</name>
<evidence type="ECO:0000313" key="3">
    <source>
        <dbReference type="Proteomes" id="UP000254116"/>
    </source>
</evidence>
<evidence type="ECO:0000313" key="2">
    <source>
        <dbReference type="EMBL" id="SUL37428.1"/>
    </source>
</evidence>
<sequence>MQNQFFAFYLSVIVSCLVAAVIMPRIWPLNKIPDEYAKEVPESARTEALPEGKMALRHGFDTATEVGIKAPGVIDFFKSGLKTVIDMWFVICL</sequence>
<organism evidence="2 3">
    <name type="scientific">Staphylococcus aureus</name>
    <dbReference type="NCBI Taxonomy" id="1280"/>
    <lineage>
        <taxon>Bacteria</taxon>
        <taxon>Bacillati</taxon>
        <taxon>Bacillota</taxon>
        <taxon>Bacilli</taxon>
        <taxon>Bacillales</taxon>
        <taxon>Staphylococcaceae</taxon>
        <taxon>Staphylococcus</taxon>
    </lineage>
</organism>
<keyword evidence="1" id="KW-0812">Transmembrane</keyword>
<proteinExistence type="predicted"/>
<protein>
    <submittedName>
        <fullName evidence="2">Nucleoside recognition domain-containing protein</fullName>
    </submittedName>
</protein>